<evidence type="ECO:0000256" key="5">
    <source>
        <dbReference type="ARBA" id="ARBA00023136"/>
    </source>
</evidence>
<feature type="transmembrane region" description="Helical" evidence="8">
    <location>
        <begin position="775"/>
        <end position="799"/>
    </location>
</feature>
<dbReference type="EMBL" id="AP027742">
    <property type="protein sequence ID" value="BDZ78400.1"/>
    <property type="molecule type" value="Genomic_DNA"/>
</dbReference>
<gene>
    <name evidence="10" type="ORF">Lac1_25830</name>
</gene>
<evidence type="ECO:0000256" key="4">
    <source>
        <dbReference type="ARBA" id="ARBA00022989"/>
    </source>
</evidence>
<feature type="domain" description="ABC3 transporter permease C-terminal" evidence="9">
    <location>
        <begin position="297"/>
        <end position="422"/>
    </location>
</feature>
<evidence type="ECO:0000256" key="3">
    <source>
        <dbReference type="ARBA" id="ARBA00022692"/>
    </source>
</evidence>
<feature type="transmembrane region" description="Helical" evidence="8">
    <location>
        <begin position="860"/>
        <end position="883"/>
    </location>
</feature>
<feature type="transmembrane region" description="Helical" evidence="8">
    <location>
        <begin position="286"/>
        <end position="310"/>
    </location>
</feature>
<reference evidence="11" key="1">
    <citation type="journal article" date="2023" name="Int. J. Syst. Evol. Microbiol.">
        <title>Claveliimonas bilis gen. nov., sp. nov., deoxycholic acid-producing bacteria isolated from human faeces, and reclassification of Sellimonas monacensis Zenner et al. 2021 as Claveliimonas monacensis comb. nov.</title>
        <authorList>
            <person name="Hisatomi A."/>
            <person name="Kastawa N.W.E.P.G."/>
            <person name="Song I."/>
            <person name="Ohkuma M."/>
            <person name="Fukiya S."/>
            <person name="Sakamoto M."/>
        </authorList>
    </citation>
    <scope>NUCLEOTIDE SEQUENCE [LARGE SCALE GENOMIC DNA]</scope>
    <source>
        <strain evidence="11">12BBH14</strain>
    </source>
</reference>
<evidence type="ECO:0000313" key="10">
    <source>
        <dbReference type="EMBL" id="BDZ78400.1"/>
    </source>
</evidence>
<keyword evidence="2" id="KW-1003">Cell membrane</keyword>
<evidence type="ECO:0000256" key="7">
    <source>
        <dbReference type="SAM" id="MobiDB-lite"/>
    </source>
</evidence>
<organism evidence="10 11">
    <name type="scientific">Claveliimonas bilis</name>
    <dbReference type="NCBI Taxonomy" id="3028070"/>
    <lineage>
        <taxon>Bacteria</taxon>
        <taxon>Bacillati</taxon>
        <taxon>Bacillota</taxon>
        <taxon>Clostridia</taxon>
        <taxon>Lachnospirales</taxon>
        <taxon>Lachnospiraceae</taxon>
        <taxon>Claveliimonas</taxon>
    </lineage>
</organism>
<evidence type="ECO:0000259" key="9">
    <source>
        <dbReference type="Pfam" id="PF02687"/>
    </source>
</evidence>
<feature type="transmembrane region" description="Helical" evidence="8">
    <location>
        <begin position="345"/>
        <end position="373"/>
    </location>
</feature>
<accession>A0ABM8I5J2</accession>
<feature type="transmembrane region" description="Helical" evidence="8">
    <location>
        <begin position="393"/>
        <end position="414"/>
    </location>
</feature>
<comment type="similarity">
    <text evidence="6">Belongs to the ABC-4 integral membrane protein family.</text>
</comment>
<keyword evidence="11" id="KW-1185">Reference proteome</keyword>
<feature type="transmembrane region" description="Helical" evidence="8">
    <location>
        <begin position="471"/>
        <end position="491"/>
    </location>
</feature>
<keyword evidence="5 8" id="KW-0472">Membrane</keyword>
<dbReference type="PANTHER" id="PTHR30572:SF4">
    <property type="entry name" value="ABC TRANSPORTER PERMEASE YTRF"/>
    <property type="match status" value="1"/>
</dbReference>
<feature type="region of interest" description="Disordered" evidence="7">
    <location>
        <begin position="169"/>
        <end position="190"/>
    </location>
</feature>
<dbReference type="InterPro" id="IPR003838">
    <property type="entry name" value="ABC3_permease_C"/>
</dbReference>
<feature type="transmembrane region" description="Helical" evidence="8">
    <location>
        <begin position="820"/>
        <end position="848"/>
    </location>
</feature>
<dbReference type="InterPro" id="IPR050250">
    <property type="entry name" value="Macrolide_Exporter_MacB"/>
</dbReference>
<keyword evidence="4 8" id="KW-1133">Transmembrane helix</keyword>
<comment type="subcellular location">
    <subcellularLocation>
        <location evidence="1">Cell membrane</location>
        <topology evidence="1">Multi-pass membrane protein</topology>
    </subcellularLocation>
</comment>
<dbReference type="PANTHER" id="PTHR30572">
    <property type="entry name" value="MEMBRANE COMPONENT OF TRANSPORTER-RELATED"/>
    <property type="match status" value="1"/>
</dbReference>
<dbReference type="Proteomes" id="UP001305815">
    <property type="component" value="Chromosome"/>
</dbReference>
<dbReference type="RefSeq" id="WP_316265464.1">
    <property type="nucleotide sequence ID" value="NZ_AP027742.1"/>
</dbReference>
<evidence type="ECO:0000256" key="8">
    <source>
        <dbReference type="SAM" id="Phobius"/>
    </source>
</evidence>
<dbReference type="Pfam" id="PF02687">
    <property type="entry name" value="FtsX"/>
    <property type="match status" value="2"/>
</dbReference>
<protein>
    <submittedName>
        <fullName evidence="10">ABC transporter permease</fullName>
    </submittedName>
</protein>
<keyword evidence="3 8" id="KW-0812">Transmembrane</keyword>
<proteinExistence type="inferred from homology"/>
<evidence type="ECO:0000256" key="1">
    <source>
        <dbReference type="ARBA" id="ARBA00004651"/>
    </source>
</evidence>
<feature type="domain" description="ABC3 transporter permease C-terminal" evidence="9">
    <location>
        <begin position="777"/>
        <end position="893"/>
    </location>
</feature>
<evidence type="ECO:0000256" key="2">
    <source>
        <dbReference type="ARBA" id="ARBA00022475"/>
    </source>
</evidence>
<feature type="transmembrane region" description="Helical" evidence="8">
    <location>
        <begin position="21"/>
        <end position="48"/>
    </location>
</feature>
<evidence type="ECO:0000256" key="6">
    <source>
        <dbReference type="ARBA" id="ARBA00038076"/>
    </source>
</evidence>
<sequence length="900" mass="101164">MKNIFYKITARTMGLNRTRTIVTILGVILSAAMLMAVAVFGISVLNYIETKTVEKEGSWHVAAEGFTEKELQEIRKDKRIKSLSIQREIGYLRGSEADGDYIRIFSRDNSAWKNLPLEIEKGRIPENEREILIPYEGIELEGKKASVGDTVTLKSGQFFMDGRHMVSDQAASLSADGEEEAAEGAENSSVSFQENESGTYQVVGVYHDVQQARAASGFFGCMLIAGSYGTLPEHSYCDVYIEMKNPKDADAFIEDWLEGKEYGSYVSWSRHDSLLRWQGVFRNDRYTYMIGGALGTLLAVIMAGSVLLIYNSFSISLRERTVQFGLLASVGATKKQLRRSLRFEAFVVSAVGIPLGLLAGAAGSAVTLHFIGAGLTSFIYGEKGTVEMSCPPAVLAGSAVLAFLTVLLSVWIPAARAGKVSPMEAVRSLQDIRIRPREVKSAKLTGRLFGLEGMLAGKNYRRDRKKYRSTVISLTMSIVLFVTASLFFLYMEEAGSTILNPPSYELQYQKILGWNESEDDKNALIRTKAMLDEEKLVDSYESYKEFSILIPMRQEDVSEAYRSENYWEELADGSIPFHCSAVVLQDKDYETYLKEQRLEKPKSGSGVIYAIYYDQVQSYNEEMQSYDKVPALTENVKRRELGAGRVLHRKDEKEKTGDAGEYEQLFQVELAQEARELPLQCGTENVFKPVLILSEEQAKQYAEYIDQPVKEGWEAEEELYIAYFQIHAENYIEAAENLEEEIQNMPEEQQGSLYTPAEDAAMSRQAVTAIRVLCYGFIVLLSMIAVANVFNTISTNLMLRRKEFAMLRSVGMTGKGFRKMMLYECLVYGTRSVLYGCILSSAVSILFWKFTSQASGQELIFPWSYFLTAAAGVLAIVLVTMIYTMRKIRKFNIIDELRMA</sequence>
<name>A0ABM8I5J2_9FIRM</name>
<evidence type="ECO:0000313" key="11">
    <source>
        <dbReference type="Proteomes" id="UP001305815"/>
    </source>
</evidence>